<feature type="region of interest" description="Disordered" evidence="2">
    <location>
        <begin position="267"/>
        <end position="312"/>
    </location>
</feature>
<evidence type="ECO:0000256" key="1">
    <source>
        <dbReference type="SAM" id="Coils"/>
    </source>
</evidence>
<feature type="compositionally biased region" description="Basic and acidic residues" evidence="2">
    <location>
        <begin position="278"/>
        <end position="288"/>
    </location>
</feature>
<evidence type="ECO:0000313" key="3">
    <source>
        <dbReference type="EMBL" id="GBP97766.1"/>
    </source>
</evidence>
<gene>
    <name evidence="3" type="ORF">EVAR_54729_1</name>
</gene>
<comment type="caution">
    <text evidence="3">The sequence shown here is derived from an EMBL/GenBank/DDBJ whole genome shotgun (WGS) entry which is preliminary data.</text>
</comment>
<dbReference type="OrthoDB" id="197839at2759"/>
<feature type="coiled-coil region" evidence="1">
    <location>
        <begin position="69"/>
        <end position="97"/>
    </location>
</feature>
<sequence length="312" mass="38206">MEAEQEKKNEIDHMMAYNRDLMKQKIDKVEQNKREHYEENVKDKKMMEDVMNKIVEEDLESMKHKFETKEKMRCEMLENQEQRKMLKEEEKLMATRENLRLREEGREMIDRDAIASMKHKLETNEKMRCEMLENQEQRKMLKEEEKLMATRENLRLREEDREMIDWDAIAFAQRAEKFEEKERSNERIMGAIQEKKDAQRRGDLVEFLQQQERVEKNKQDEISWNEKVEQTKCEMKDILMWQIQYKADVAAAERVRDAEFVHMAQQQMLKDDEEEGDKELKKKDEQKKYAQALKEQILDNESRRKKDREERN</sequence>
<name>A0A4C2AAV4_EUMVA</name>
<protein>
    <submittedName>
        <fullName evidence="3">Uncharacterized protein</fullName>
    </submittedName>
</protein>
<keyword evidence="4" id="KW-1185">Reference proteome</keyword>
<dbReference type="AlphaFoldDB" id="A0A4C2AAV4"/>
<dbReference type="EMBL" id="BGZK01003001">
    <property type="protein sequence ID" value="GBP97766.1"/>
    <property type="molecule type" value="Genomic_DNA"/>
</dbReference>
<dbReference type="Proteomes" id="UP000299102">
    <property type="component" value="Unassembled WGS sequence"/>
</dbReference>
<evidence type="ECO:0000313" key="4">
    <source>
        <dbReference type="Proteomes" id="UP000299102"/>
    </source>
</evidence>
<keyword evidence="1" id="KW-0175">Coiled coil</keyword>
<organism evidence="3 4">
    <name type="scientific">Eumeta variegata</name>
    <name type="common">Bagworm moth</name>
    <name type="synonym">Eumeta japonica</name>
    <dbReference type="NCBI Taxonomy" id="151549"/>
    <lineage>
        <taxon>Eukaryota</taxon>
        <taxon>Metazoa</taxon>
        <taxon>Ecdysozoa</taxon>
        <taxon>Arthropoda</taxon>
        <taxon>Hexapoda</taxon>
        <taxon>Insecta</taxon>
        <taxon>Pterygota</taxon>
        <taxon>Neoptera</taxon>
        <taxon>Endopterygota</taxon>
        <taxon>Lepidoptera</taxon>
        <taxon>Glossata</taxon>
        <taxon>Ditrysia</taxon>
        <taxon>Tineoidea</taxon>
        <taxon>Psychidae</taxon>
        <taxon>Oiketicinae</taxon>
        <taxon>Eumeta</taxon>
    </lineage>
</organism>
<feature type="compositionally biased region" description="Basic and acidic residues" evidence="2">
    <location>
        <begin position="296"/>
        <end position="312"/>
    </location>
</feature>
<accession>A0A4C2AAV4</accession>
<evidence type="ECO:0000256" key="2">
    <source>
        <dbReference type="SAM" id="MobiDB-lite"/>
    </source>
</evidence>
<proteinExistence type="predicted"/>
<feature type="coiled-coil region" evidence="1">
    <location>
        <begin position="124"/>
        <end position="152"/>
    </location>
</feature>
<dbReference type="STRING" id="151549.A0A4C2AAV4"/>
<reference evidence="3 4" key="1">
    <citation type="journal article" date="2019" name="Commun. Biol.">
        <title>The bagworm genome reveals a unique fibroin gene that provides high tensile strength.</title>
        <authorList>
            <person name="Kono N."/>
            <person name="Nakamura H."/>
            <person name="Ohtoshi R."/>
            <person name="Tomita M."/>
            <person name="Numata K."/>
            <person name="Arakawa K."/>
        </authorList>
    </citation>
    <scope>NUCLEOTIDE SEQUENCE [LARGE SCALE GENOMIC DNA]</scope>
</reference>